<evidence type="ECO:0000313" key="2">
    <source>
        <dbReference type="EMBL" id="ETN97264.1"/>
    </source>
</evidence>
<evidence type="ECO:0000256" key="1">
    <source>
        <dbReference type="SAM" id="Coils"/>
    </source>
</evidence>
<dbReference type="Gene3D" id="1.10.150.50">
    <property type="entry name" value="Transcription Factor, Ets-1"/>
    <property type="match status" value="1"/>
</dbReference>
<sequence>MRWIKQDILIEKQEKEQKLNIINQDYIFDNMLLKGFKDLNDKLQKLIEEDQRWIENEWNELGKKWSKWNSQEIAIFIGHILKCEKSKLNQFYDIIKKKKIDGMSLLKMSKNDLMTILNFEIFSN</sequence>
<dbReference type="InterPro" id="IPR013761">
    <property type="entry name" value="SAM/pointed_sf"/>
</dbReference>
<name>X6L951_RETFI</name>
<accession>X6L951</accession>
<feature type="coiled-coil region" evidence="1">
    <location>
        <begin position="5"/>
        <end position="56"/>
    </location>
</feature>
<evidence type="ECO:0008006" key="4">
    <source>
        <dbReference type="Google" id="ProtNLM"/>
    </source>
</evidence>
<organism evidence="2 3">
    <name type="scientific">Reticulomyxa filosa</name>
    <dbReference type="NCBI Taxonomy" id="46433"/>
    <lineage>
        <taxon>Eukaryota</taxon>
        <taxon>Sar</taxon>
        <taxon>Rhizaria</taxon>
        <taxon>Retaria</taxon>
        <taxon>Foraminifera</taxon>
        <taxon>Monothalamids</taxon>
        <taxon>Reticulomyxidae</taxon>
        <taxon>Reticulomyxa</taxon>
    </lineage>
</organism>
<dbReference type="AlphaFoldDB" id="X6L951"/>
<evidence type="ECO:0000313" key="3">
    <source>
        <dbReference type="Proteomes" id="UP000023152"/>
    </source>
</evidence>
<dbReference type="SUPFAM" id="SSF47769">
    <property type="entry name" value="SAM/Pointed domain"/>
    <property type="match status" value="1"/>
</dbReference>
<gene>
    <name evidence="2" type="ORF">RFI_40267</name>
</gene>
<reference evidence="2 3" key="1">
    <citation type="journal article" date="2013" name="Curr. Biol.">
        <title>The Genome of the Foraminiferan Reticulomyxa filosa.</title>
        <authorList>
            <person name="Glockner G."/>
            <person name="Hulsmann N."/>
            <person name="Schleicher M."/>
            <person name="Noegel A.A."/>
            <person name="Eichinger L."/>
            <person name="Gallinger C."/>
            <person name="Pawlowski J."/>
            <person name="Sierra R."/>
            <person name="Euteneuer U."/>
            <person name="Pillet L."/>
            <person name="Moustafa A."/>
            <person name="Platzer M."/>
            <person name="Groth M."/>
            <person name="Szafranski K."/>
            <person name="Schliwa M."/>
        </authorList>
    </citation>
    <scope>NUCLEOTIDE SEQUENCE [LARGE SCALE GENOMIC DNA]</scope>
</reference>
<feature type="non-terminal residue" evidence="2">
    <location>
        <position position="124"/>
    </location>
</feature>
<comment type="caution">
    <text evidence="2">The sequence shown here is derived from an EMBL/GenBank/DDBJ whole genome shotgun (WGS) entry which is preliminary data.</text>
</comment>
<dbReference type="Proteomes" id="UP000023152">
    <property type="component" value="Unassembled WGS sequence"/>
</dbReference>
<protein>
    <recommendedName>
        <fullName evidence="4">SAM domain-containing protein</fullName>
    </recommendedName>
</protein>
<proteinExistence type="predicted"/>
<keyword evidence="1" id="KW-0175">Coiled coil</keyword>
<keyword evidence="3" id="KW-1185">Reference proteome</keyword>
<dbReference type="EMBL" id="ASPP01050252">
    <property type="protein sequence ID" value="ETN97264.1"/>
    <property type="molecule type" value="Genomic_DNA"/>
</dbReference>